<accession>A0AAD8HGA1</accession>
<dbReference type="GO" id="GO:0005634">
    <property type="term" value="C:nucleus"/>
    <property type="evidence" value="ECO:0007669"/>
    <property type="project" value="UniProtKB-SubCell"/>
</dbReference>
<feature type="domain" description="BRCT" evidence="4">
    <location>
        <begin position="450"/>
        <end position="531"/>
    </location>
</feature>
<dbReference type="SMART" id="SM00292">
    <property type="entry name" value="BRCT"/>
    <property type="match status" value="2"/>
</dbReference>
<dbReference type="PANTHER" id="PTHR23196">
    <property type="entry name" value="PAX TRANSCRIPTION ACTIVATION DOMAIN INTERACTING PROTEIN"/>
    <property type="match status" value="1"/>
</dbReference>
<keyword evidence="3" id="KW-0539">Nucleus</keyword>
<name>A0AAD8HGA1_9APIA</name>
<proteinExistence type="predicted"/>
<reference evidence="5" key="1">
    <citation type="submission" date="2023-02" db="EMBL/GenBank/DDBJ databases">
        <title>Genome of toxic invasive species Heracleum sosnowskyi carries increased number of genes despite the absence of recent whole-genome duplications.</title>
        <authorList>
            <person name="Schelkunov M."/>
            <person name="Shtratnikova V."/>
            <person name="Makarenko M."/>
            <person name="Klepikova A."/>
            <person name="Omelchenko D."/>
            <person name="Novikova G."/>
            <person name="Obukhova E."/>
            <person name="Bogdanov V."/>
            <person name="Penin A."/>
            <person name="Logacheva M."/>
        </authorList>
    </citation>
    <scope>NUCLEOTIDE SEQUENCE</scope>
    <source>
        <strain evidence="5">Hsosn_3</strain>
        <tissue evidence="5">Leaf</tissue>
    </source>
</reference>
<dbReference type="InterPro" id="IPR051579">
    <property type="entry name" value="DDR_Transcriptional_Reg"/>
</dbReference>
<protein>
    <submittedName>
        <fullName evidence="5">Microcephalin</fullName>
    </submittedName>
</protein>
<dbReference type="Pfam" id="PF16770">
    <property type="entry name" value="RTT107_BRCT_5"/>
    <property type="match status" value="1"/>
</dbReference>
<gene>
    <name evidence="5" type="ORF">POM88_041629</name>
</gene>
<dbReference type="AlphaFoldDB" id="A0AAD8HGA1"/>
<dbReference type="Gene3D" id="3.40.50.10190">
    <property type="entry name" value="BRCT domain"/>
    <property type="match status" value="2"/>
</dbReference>
<evidence type="ECO:0000313" key="5">
    <source>
        <dbReference type="EMBL" id="KAK1366068.1"/>
    </source>
</evidence>
<dbReference type="EMBL" id="JAUIZM010000009">
    <property type="protein sequence ID" value="KAK1366068.1"/>
    <property type="molecule type" value="Genomic_DNA"/>
</dbReference>
<keyword evidence="2" id="KW-0227">DNA damage</keyword>
<evidence type="ECO:0000256" key="2">
    <source>
        <dbReference type="ARBA" id="ARBA00022763"/>
    </source>
</evidence>
<dbReference type="InterPro" id="IPR001357">
    <property type="entry name" value="BRCT_dom"/>
</dbReference>
<dbReference type="InterPro" id="IPR036420">
    <property type="entry name" value="BRCT_dom_sf"/>
</dbReference>
<organism evidence="5 6">
    <name type="scientific">Heracleum sosnowskyi</name>
    <dbReference type="NCBI Taxonomy" id="360622"/>
    <lineage>
        <taxon>Eukaryota</taxon>
        <taxon>Viridiplantae</taxon>
        <taxon>Streptophyta</taxon>
        <taxon>Embryophyta</taxon>
        <taxon>Tracheophyta</taxon>
        <taxon>Spermatophyta</taxon>
        <taxon>Magnoliopsida</taxon>
        <taxon>eudicotyledons</taxon>
        <taxon>Gunneridae</taxon>
        <taxon>Pentapetalae</taxon>
        <taxon>asterids</taxon>
        <taxon>campanulids</taxon>
        <taxon>Apiales</taxon>
        <taxon>Apiaceae</taxon>
        <taxon>Apioideae</taxon>
        <taxon>apioid superclade</taxon>
        <taxon>Tordylieae</taxon>
        <taxon>Tordyliinae</taxon>
        <taxon>Heracleum</taxon>
    </lineage>
</organism>
<sequence>MPPKKPLSLPPPTIPIGNCQVSVEARNYSYESNQNALQISISKYNKINISVSEDANKQDVDDAHCRSSEGKGDYCFVVVNPKDDDAESKSMLQDVLNIYKKELPAMNYAANTGKKSTFLQKCVSNGKFCTLLVKSSSEEGFGEVISAVTYQIIPADSLYAEIPLAAVRLINQHKGVGRLMYIELKRRLQSVGVRTIYCWGDEESEGFWLKQGFVPVGEVNTKGRARRLPVRADVRRSLCFPGGSTLMISHIMIDSANSTEPLIHSSPPKLLTWSSPLAICQVQELRGITKVQDPPNNLISVTSGSVHLEPKILISDTGCSDIVPLEDLNCADIATALELNQTEADADGKHCSCSAPGSGVKKRRVWDASHTSLNSKKVKGGHLNSCELDSRDCLMDGSSLATSGNKSLANVANKSPLSHTCSEGKDDNEINNFALQNQSKEESLSRQKCYKIMLMNIADNAKQSHLTKIIEELGGDVTADGSLGTHVITGKVRRTLKFCTALCSGACVISACWLKESYRQGRFVDERPFLLKDDEYELKYRIELETAVLRAMENPQALFRGYDICVADHVQPPASTILKIATCAGGKVIHGIDKVNDASKTIYIASEVEMKEALSAVNKGIWTFSSEWFMNCVMKQELDFDAPQFAESL</sequence>
<dbReference type="Gene3D" id="3.40.630.30">
    <property type="match status" value="1"/>
</dbReference>
<comment type="caution">
    <text evidence="5">The sequence shown here is derived from an EMBL/GenBank/DDBJ whole genome shotgun (WGS) entry which is preliminary data.</text>
</comment>
<keyword evidence="6" id="KW-1185">Reference proteome</keyword>
<dbReference type="CDD" id="cd18432">
    <property type="entry name" value="BRCT_PAXIP1_rpt6_like"/>
    <property type="match status" value="1"/>
</dbReference>
<dbReference type="GO" id="GO:0006974">
    <property type="term" value="P:DNA damage response"/>
    <property type="evidence" value="ECO:0007669"/>
    <property type="project" value="UniProtKB-KW"/>
</dbReference>
<dbReference type="CDD" id="cd17744">
    <property type="entry name" value="BRCT_MDC1_rpt1"/>
    <property type="match status" value="1"/>
</dbReference>
<reference evidence="5" key="2">
    <citation type="submission" date="2023-05" db="EMBL/GenBank/DDBJ databases">
        <authorList>
            <person name="Schelkunov M.I."/>
        </authorList>
    </citation>
    <scope>NUCLEOTIDE SEQUENCE</scope>
    <source>
        <strain evidence="5">Hsosn_3</strain>
        <tissue evidence="5">Leaf</tissue>
    </source>
</reference>
<evidence type="ECO:0000259" key="4">
    <source>
        <dbReference type="PROSITE" id="PS50172"/>
    </source>
</evidence>
<evidence type="ECO:0000256" key="3">
    <source>
        <dbReference type="ARBA" id="ARBA00023242"/>
    </source>
</evidence>
<comment type="subcellular location">
    <subcellularLocation>
        <location evidence="1">Nucleus</location>
    </subcellularLocation>
</comment>
<evidence type="ECO:0000256" key="1">
    <source>
        <dbReference type="ARBA" id="ARBA00004123"/>
    </source>
</evidence>
<dbReference type="Pfam" id="PF16589">
    <property type="entry name" value="BRCT_2"/>
    <property type="match status" value="1"/>
</dbReference>
<feature type="domain" description="BRCT" evidence="4">
    <location>
        <begin position="554"/>
        <end position="638"/>
    </location>
</feature>
<dbReference type="SUPFAM" id="SSF52113">
    <property type="entry name" value="BRCT domain"/>
    <property type="match status" value="2"/>
</dbReference>
<dbReference type="Proteomes" id="UP001237642">
    <property type="component" value="Unassembled WGS sequence"/>
</dbReference>
<dbReference type="PANTHER" id="PTHR23196:SF8">
    <property type="entry name" value="N-ACETYLTRANSFERASE"/>
    <property type="match status" value="1"/>
</dbReference>
<evidence type="ECO:0000313" key="6">
    <source>
        <dbReference type="Proteomes" id="UP001237642"/>
    </source>
</evidence>
<dbReference type="PROSITE" id="PS50172">
    <property type="entry name" value="BRCT"/>
    <property type="match status" value="2"/>
</dbReference>
<dbReference type="SUPFAM" id="SSF55729">
    <property type="entry name" value="Acyl-CoA N-acyltransferases (Nat)"/>
    <property type="match status" value="1"/>
</dbReference>
<dbReference type="InterPro" id="IPR016181">
    <property type="entry name" value="Acyl_CoA_acyltransferase"/>
</dbReference>